<dbReference type="InterPro" id="IPR032877">
    <property type="entry name" value="Transposase_HTH"/>
</dbReference>
<dbReference type="Pfam" id="PF13542">
    <property type="entry name" value="HTH_Tnp_ISL3"/>
    <property type="match status" value="1"/>
</dbReference>
<sequence length="416" mass="48769">MITKELFQMALNVTEPWFVSDLVFDAEAKRLDIYIDFKKGSTFRYFDQQGDKEYAGLKAYDTSNKTWRHLNFFEHECYLHARVPRVKLPNGKVKRITTPWEGLSNGFTLLFEALALQLCQAMPVSKVAKITQTSDDKLWHMLERYIDTTREEENFEAIDAIGLDETSRAKGHEYITLFVDLQQRRTIFITEGKDNTTVQRFAKDFEAHSGHVDNIAHVSCDMSPAFIKGVTEYLPNAQITFDKFHILKIINEAVDKVRKEEVGTNKLLKGTKYIWLKNYNNLTKKQKEELESFTLSKMNIKTLRAYNIRQAFQEIYHAETKDEFITYLNKWYYWATHSRLDPIIKAAKTIKRHWEGIVRWYESKINNGILEGLNSVIQAAKSKARGYKTFKNYKIIVYLLTGKLDFSQVNPRFREI</sequence>
<gene>
    <name evidence="3" type="ORF">MNB_SV-3-1339</name>
</gene>
<dbReference type="AlphaFoldDB" id="A0A1W1C222"/>
<organism evidence="3">
    <name type="scientific">hydrothermal vent metagenome</name>
    <dbReference type="NCBI Taxonomy" id="652676"/>
    <lineage>
        <taxon>unclassified sequences</taxon>
        <taxon>metagenomes</taxon>
        <taxon>ecological metagenomes</taxon>
    </lineage>
</organism>
<accession>A0A1W1C222</accession>
<protein>
    <submittedName>
        <fullName evidence="3">Mobile element protein</fullName>
    </submittedName>
</protein>
<proteinExistence type="predicted"/>
<evidence type="ECO:0000259" key="2">
    <source>
        <dbReference type="Pfam" id="PF13542"/>
    </source>
</evidence>
<dbReference type="NCBIfam" id="NF033550">
    <property type="entry name" value="transpos_ISL3"/>
    <property type="match status" value="1"/>
</dbReference>
<dbReference type="EMBL" id="FPHI01000020">
    <property type="protein sequence ID" value="SFV59751.1"/>
    <property type="molecule type" value="Genomic_DNA"/>
</dbReference>
<feature type="domain" description="Transposase IS204/IS1001/IS1096/IS1165 helix-turn-helix" evidence="2">
    <location>
        <begin position="106"/>
        <end position="145"/>
    </location>
</feature>
<reference evidence="3" key="1">
    <citation type="submission" date="2016-10" db="EMBL/GenBank/DDBJ databases">
        <authorList>
            <person name="de Groot N.N."/>
        </authorList>
    </citation>
    <scope>NUCLEOTIDE SEQUENCE</scope>
</reference>
<name>A0A1W1C222_9ZZZZ</name>
<dbReference type="InterPro" id="IPR002560">
    <property type="entry name" value="Transposase_DDE"/>
</dbReference>
<evidence type="ECO:0000259" key="1">
    <source>
        <dbReference type="Pfam" id="PF01610"/>
    </source>
</evidence>
<feature type="domain" description="Transposase IS204/IS1001/IS1096/IS1165 DDE" evidence="1">
    <location>
        <begin position="161"/>
        <end position="396"/>
    </location>
</feature>
<evidence type="ECO:0000313" key="3">
    <source>
        <dbReference type="EMBL" id="SFV59751.1"/>
    </source>
</evidence>
<dbReference type="PANTHER" id="PTHR33498">
    <property type="entry name" value="TRANSPOSASE FOR INSERTION SEQUENCE ELEMENT IS1557"/>
    <property type="match status" value="1"/>
</dbReference>
<dbReference type="PANTHER" id="PTHR33498:SF1">
    <property type="entry name" value="TRANSPOSASE FOR INSERTION SEQUENCE ELEMENT IS1557"/>
    <property type="match status" value="1"/>
</dbReference>
<dbReference type="Pfam" id="PF01610">
    <property type="entry name" value="DDE_Tnp_ISL3"/>
    <property type="match status" value="1"/>
</dbReference>
<dbReference type="InterPro" id="IPR047951">
    <property type="entry name" value="Transpos_ISL3"/>
</dbReference>